<sequence>MDIKNITQLLIENTEIGFQITKSSGLFTSTWLIYTKENYYYYFDISEEIIFDENHRYSLEEIRKELNNNYYQIDCEIF</sequence>
<comment type="caution">
    <text evidence="1">The sequence shown here is derived from an EMBL/GenBank/DDBJ whole genome shotgun (WGS) entry which is preliminary data.</text>
</comment>
<accession>A0A4Y4AUC3</accession>
<dbReference type="OrthoDB" id="1373330at2"/>
<evidence type="ECO:0000313" key="2">
    <source>
        <dbReference type="Proteomes" id="UP000316775"/>
    </source>
</evidence>
<keyword evidence="2" id="KW-1185">Reference proteome</keyword>
<organism evidence="1 2">
    <name type="scientific">Flavobacterium flevense</name>
    <dbReference type="NCBI Taxonomy" id="983"/>
    <lineage>
        <taxon>Bacteria</taxon>
        <taxon>Pseudomonadati</taxon>
        <taxon>Bacteroidota</taxon>
        <taxon>Flavobacteriia</taxon>
        <taxon>Flavobacteriales</taxon>
        <taxon>Flavobacteriaceae</taxon>
        <taxon>Flavobacterium</taxon>
    </lineage>
</organism>
<proteinExistence type="predicted"/>
<evidence type="ECO:0000313" key="1">
    <source>
        <dbReference type="EMBL" id="GEC70660.1"/>
    </source>
</evidence>
<dbReference type="Proteomes" id="UP000316775">
    <property type="component" value="Unassembled WGS sequence"/>
</dbReference>
<name>A0A4Y4AUC3_9FLAO</name>
<dbReference type="AlphaFoldDB" id="A0A4Y4AUC3"/>
<gene>
    <name evidence="1" type="ORF">FFL01_01990</name>
</gene>
<protein>
    <submittedName>
        <fullName evidence="1">Uncharacterized protein</fullName>
    </submittedName>
</protein>
<dbReference type="RefSeq" id="WP_073242427.1">
    <property type="nucleotide sequence ID" value="NZ_BJNP01000002.1"/>
</dbReference>
<dbReference type="EMBL" id="BJNP01000002">
    <property type="protein sequence ID" value="GEC70660.1"/>
    <property type="molecule type" value="Genomic_DNA"/>
</dbReference>
<reference evidence="1 2" key="1">
    <citation type="submission" date="2019-06" db="EMBL/GenBank/DDBJ databases">
        <title>Whole genome shotgun sequence of Flavobacterium flevense NBRC 14960.</title>
        <authorList>
            <person name="Hosoyama A."/>
            <person name="Uohara A."/>
            <person name="Ohji S."/>
            <person name="Ichikawa N."/>
        </authorList>
    </citation>
    <scope>NUCLEOTIDE SEQUENCE [LARGE SCALE GENOMIC DNA]</scope>
    <source>
        <strain evidence="1 2">NBRC 14960</strain>
    </source>
</reference>